<dbReference type="EMBL" id="FOFT01000017">
    <property type="protein sequence ID" value="SES48886.1"/>
    <property type="molecule type" value="Genomic_DNA"/>
</dbReference>
<sequence length="100" mass="10190">MFAASVPHNLVHLAIGVAGLLMAGTARKTTIHLIGGGMIYLALWLFGIAIDHNSTANFVPLNTAGNRVSRRAGLTVVGIDGGSGKAFAGATHRVVSAARA</sequence>
<organism evidence="2 3">
    <name type="scientific">Lentzea flaviverrucosa</name>
    <dbReference type="NCBI Taxonomy" id="200379"/>
    <lineage>
        <taxon>Bacteria</taxon>
        <taxon>Bacillati</taxon>
        <taxon>Actinomycetota</taxon>
        <taxon>Actinomycetes</taxon>
        <taxon>Pseudonocardiales</taxon>
        <taxon>Pseudonocardiaceae</taxon>
        <taxon>Lentzea</taxon>
    </lineage>
</organism>
<dbReference type="Pfam" id="PF14325">
    <property type="entry name" value="DUF4383"/>
    <property type="match status" value="1"/>
</dbReference>
<keyword evidence="1" id="KW-0472">Membrane</keyword>
<evidence type="ECO:0000313" key="3">
    <source>
        <dbReference type="Proteomes" id="UP000199028"/>
    </source>
</evidence>
<keyword evidence="1" id="KW-1133">Transmembrane helix</keyword>
<proteinExistence type="predicted"/>
<keyword evidence="3" id="KW-1185">Reference proteome</keyword>
<accession>A0A1H9XRV3</accession>
<name>A0A1H9XRV3_9PSEU</name>
<evidence type="ECO:0000256" key="1">
    <source>
        <dbReference type="SAM" id="Phobius"/>
    </source>
</evidence>
<gene>
    <name evidence="2" type="ORF">SAMN05216195_1176</name>
</gene>
<dbReference type="AlphaFoldDB" id="A0A1H9XRV3"/>
<dbReference type="Proteomes" id="UP000199028">
    <property type="component" value="Unassembled WGS sequence"/>
</dbReference>
<protein>
    <recommendedName>
        <fullName evidence="4">DUF4383 domain-containing protein</fullName>
    </recommendedName>
</protein>
<keyword evidence="1" id="KW-0812">Transmembrane</keyword>
<reference evidence="3" key="1">
    <citation type="submission" date="2016-10" db="EMBL/GenBank/DDBJ databases">
        <authorList>
            <person name="Varghese N."/>
            <person name="Submissions S."/>
        </authorList>
    </citation>
    <scope>NUCLEOTIDE SEQUENCE [LARGE SCALE GENOMIC DNA]</scope>
    <source>
        <strain evidence="3">CGMCC 4.578</strain>
    </source>
</reference>
<feature type="transmembrane region" description="Helical" evidence="1">
    <location>
        <begin position="31"/>
        <end position="50"/>
    </location>
</feature>
<evidence type="ECO:0008006" key="4">
    <source>
        <dbReference type="Google" id="ProtNLM"/>
    </source>
</evidence>
<evidence type="ECO:0000313" key="2">
    <source>
        <dbReference type="EMBL" id="SES48886.1"/>
    </source>
</evidence>
<feature type="transmembrane region" description="Helical" evidence="1">
    <location>
        <begin position="6"/>
        <end position="24"/>
    </location>
</feature>